<organism evidence="1 2">
    <name type="scientific">Pelobates cultripes</name>
    <name type="common">Western spadefoot toad</name>
    <dbReference type="NCBI Taxonomy" id="61616"/>
    <lineage>
        <taxon>Eukaryota</taxon>
        <taxon>Metazoa</taxon>
        <taxon>Chordata</taxon>
        <taxon>Craniata</taxon>
        <taxon>Vertebrata</taxon>
        <taxon>Euteleostomi</taxon>
        <taxon>Amphibia</taxon>
        <taxon>Batrachia</taxon>
        <taxon>Anura</taxon>
        <taxon>Pelobatoidea</taxon>
        <taxon>Pelobatidae</taxon>
        <taxon>Pelobates</taxon>
    </lineage>
</organism>
<accession>A0AAD1WET7</accession>
<gene>
    <name evidence="1" type="ORF">PECUL_23A052428</name>
</gene>
<evidence type="ECO:0000313" key="2">
    <source>
        <dbReference type="Proteomes" id="UP001295444"/>
    </source>
</evidence>
<proteinExistence type="predicted"/>
<evidence type="ECO:0000313" key="1">
    <source>
        <dbReference type="EMBL" id="CAH2308185.1"/>
    </source>
</evidence>
<keyword evidence="2" id="KW-1185">Reference proteome</keyword>
<dbReference type="Proteomes" id="UP001295444">
    <property type="component" value="Chromosome 07"/>
</dbReference>
<feature type="non-terminal residue" evidence="1">
    <location>
        <position position="1"/>
    </location>
</feature>
<dbReference type="AlphaFoldDB" id="A0AAD1WET7"/>
<sequence length="150" mass="17491">EKQVVGISSLAPEYHLKWLMDLLQSDPFQEIVDVRYLLMTEKRAGWKREADDCTVGILYHTMKCGRFEISKYEEELKYLSKKLGKERVMVVIDDVEKGDDNETKKFIDNNQGILSLSTHFLLIPLNNKEKAARDKLDQICKDLRRGNSLR</sequence>
<dbReference type="EMBL" id="OW240918">
    <property type="protein sequence ID" value="CAH2308185.1"/>
    <property type="molecule type" value="Genomic_DNA"/>
</dbReference>
<name>A0AAD1WET7_PELCU</name>
<protein>
    <submittedName>
        <fullName evidence="1">Uncharacterized protein</fullName>
    </submittedName>
</protein>
<reference evidence="1" key="1">
    <citation type="submission" date="2022-03" db="EMBL/GenBank/DDBJ databases">
        <authorList>
            <person name="Alioto T."/>
            <person name="Alioto T."/>
            <person name="Gomez Garrido J."/>
        </authorList>
    </citation>
    <scope>NUCLEOTIDE SEQUENCE</scope>
</reference>